<dbReference type="Proteomes" id="UP000028761">
    <property type="component" value="Chromosome 1"/>
</dbReference>
<dbReference type="PANTHER" id="PTHR16049:SF8">
    <property type="entry name" value="IQ DOMAIN-CONTAINING PROTEIN C"/>
    <property type="match status" value="1"/>
</dbReference>
<sequence length="579" mass="64816">MELNQKSKQAAPCPASPPCAFPPGLRGDSPAPRTFKYTLRLWEGESGAGATQVHLSRGRLYPALEEVAVGTAGAGPTPAHAQERRRLMTHFAGAQTAGPLGSMEEKLLVRKVSALQACVRGFLVRRQFQSLRAEYEAIVREVEGDLGTLQWTEGRIPRPRFLPEKAKSHQTWKAGDRVANPEQGLWKHFPCKESEGEATWEEMVLKKSGESSANQGSVCRDHSSWLQMEQNRKPSQEETRDMTRMENPEATDSRLPHSQPQLQELQYHCSHLAMELLWLQQAINSRKEYLILKQTLRFPEAGPIREEPSVCPEHGEQTCERNQSQPSAPLEDQSYRDRTAGEPPLEDQSYRDRTTGEREQENDSCQRVKSAHRSPGCLATTQKNIAGAKCREPCYSRSGPPSNSQALGDRLTKGPDDGRQTFGGTCLLQMKILEDQIPRGLKPRDHCPRKSRTQLSALCEDANIKETSPRKLDHKEPDCRTARTQELGLSGDHIIWDGTLAGPEHSVLDLWRTKPPKGQIPTDRSSRDGTSYEPSHEGQKKQRTIPWRSKSPEILSSTGAGCTGEEQWRDRPWKTGPPG</sequence>
<feature type="region of interest" description="Disordered" evidence="1">
    <location>
        <begin position="303"/>
        <end position="373"/>
    </location>
</feature>
<dbReference type="OMA" id="DHRAQTC"/>
<gene>
    <name evidence="2" type="primary">IQCC</name>
</gene>
<reference evidence="2 3" key="1">
    <citation type="submission" date="2012-03" db="EMBL/GenBank/DDBJ databases">
        <title>Whole Genome Assembly of Papio anubis.</title>
        <authorList>
            <person name="Liu Y.L."/>
            <person name="Abraham K.A."/>
            <person name="Akbar H.A."/>
            <person name="Ali S.A."/>
            <person name="Anosike U.A."/>
            <person name="Aqrawi P.A."/>
            <person name="Arias F.A."/>
            <person name="Attaway T.A."/>
            <person name="Awwad R.A."/>
            <person name="Babu C.B."/>
            <person name="Bandaranaike D.B."/>
            <person name="Battles P.B."/>
            <person name="Bell A.B."/>
            <person name="Beltran B.B."/>
            <person name="Berhane-Mersha D.B."/>
            <person name="Bess C.B."/>
            <person name="Bickham C.B."/>
            <person name="Bolden T.B."/>
            <person name="Carter K.C."/>
            <person name="Chau D.C."/>
            <person name="Chavez A.C."/>
            <person name="Clerc-Blankenburg K.C."/>
            <person name="Coyle M.C."/>
            <person name="Dao M.D."/>
            <person name="Davila M.L.D."/>
            <person name="Davy-Carroll L.D."/>
            <person name="Denson S.D."/>
            <person name="Dinh H.D."/>
            <person name="Fernandez S.F."/>
            <person name="Fernando P.F."/>
            <person name="Forbes L.F."/>
            <person name="Francis C.F."/>
            <person name="Francisco L.F."/>
            <person name="Fu Q.F."/>
            <person name="Garcia-Iii R.G."/>
            <person name="Garrett T.G."/>
            <person name="Gross S.G."/>
            <person name="Gubbala S.G."/>
            <person name="Hirani K.H."/>
            <person name="Hogues M.H."/>
            <person name="Hollins B.H."/>
            <person name="Jackson L.J."/>
            <person name="Javaid M.J."/>
            <person name="Jhangiani S.J."/>
            <person name="Johnson A.J."/>
            <person name="Johnson B.J."/>
            <person name="Jones J.J."/>
            <person name="Joshi V.J."/>
            <person name="Kalu J.K."/>
            <person name="Khan N.K."/>
            <person name="Korchina V.K."/>
            <person name="Kovar C.K."/>
            <person name="Lago L.L."/>
            <person name="Lara F.L."/>
            <person name="Le T.-K.L."/>
            <person name="Lee S.L."/>
            <person name="Legall-Iii F.L."/>
            <person name="Lemon S.L."/>
            <person name="Liu J.L."/>
            <person name="Liu Y.-S.L."/>
            <person name="Liyanage D.L."/>
            <person name="Lopez J.L."/>
            <person name="Lorensuhewa L.L."/>
            <person name="Mata R.M."/>
            <person name="Mathew T.M."/>
            <person name="Mercado C.M."/>
            <person name="Mercado I.M."/>
            <person name="Morales K.M."/>
            <person name="Morgan M.M."/>
            <person name="Munidasa M.M."/>
            <person name="Ngo D.N."/>
            <person name="Nguyen L.N."/>
            <person name="Nguyen T.N."/>
            <person name="Nguyen N.N."/>
            <person name="Obregon M.O."/>
            <person name="Okwuonu G.O."/>
            <person name="Ongeri F.O."/>
            <person name="Onwere C.O."/>
            <person name="Osifeso I.O."/>
            <person name="Parra A.P."/>
            <person name="Patil S.P."/>
            <person name="Perez A.P."/>
            <person name="Perez Y.P."/>
            <person name="Pham C.P."/>
            <person name="Pu L.-L.P."/>
            <person name="Puazo M.P."/>
            <person name="Quiroz J.Q."/>
            <person name="Rouhana J.R."/>
            <person name="Ruiz M.R."/>
            <person name="Ruiz S.-J.R."/>
            <person name="Saada N.S."/>
            <person name="Santibanez J.S."/>
            <person name="Scheel M.S."/>
            <person name="Schneider B.S."/>
            <person name="Simmons D.S."/>
            <person name="Sisson I.S."/>
            <person name="Tang L.-Y.T."/>
            <person name="Thornton R.T."/>
            <person name="Tisius J.T."/>
            <person name="Toledanes G.T."/>
            <person name="Trejos Z.T."/>
            <person name="Usmani K.U."/>
            <person name="Varghese R.V."/>
            <person name="Vattathil S.V."/>
            <person name="Vee V.V."/>
            <person name="Walker D.W."/>
            <person name="Weissenberger G.W."/>
            <person name="White C.W."/>
            <person name="Williams A.W."/>
            <person name="Woodworth J.W."/>
            <person name="Wright R.W."/>
            <person name="Zhu Y.Z."/>
            <person name="Han Y.H."/>
            <person name="Newsham I.N."/>
            <person name="Nazareth L.N."/>
            <person name="Worley K.W."/>
            <person name="Muzny D.M."/>
            <person name="Rogers J.R."/>
            <person name="Gibbs R.G."/>
        </authorList>
    </citation>
    <scope>NUCLEOTIDE SEQUENCE [LARGE SCALE GENOMIC DNA]</scope>
</reference>
<keyword evidence="3" id="KW-1185">Reference proteome</keyword>
<accession>A0A8I5N6X8</accession>
<feature type="region of interest" description="Disordered" evidence="1">
    <location>
        <begin position="395"/>
        <end position="422"/>
    </location>
</feature>
<proteinExistence type="predicted"/>
<evidence type="ECO:0000313" key="2">
    <source>
        <dbReference type="Ensembl" id="ENSPANP00000056220.1"/>
    </source>
</evidence>
<feature type="compositionally biased region" description="Basic and acidic residues" evidence="1">
    <location>
        <begin position="230"/>
        <end position="255"/>
    </location>
</feature>
<feature type="region of interest" description="Disordered" evidence="1">
    <location>
        <begin position="512"/>
        <end position="579"/>
    </location>
</feature>
<feature type="region of interest" description="Disordered" evidence="1">
    <location>
        <begin position="207"/>
        <end position="258"/>
    </location>
</feature>
<feature type="compositionally biased region" description="Basic and acidic residues" evidence="1">
    <location>
        <begin position="410"/>
        <end position="419"/>
    </location>
</feature>
<evidence type="ECO:0000313" key="3">
    <source>
        <dbReference type="Proteomes" id="UP000028761"/>
    </source>
</evidence>
<dbReference type="PROSITE" id="PS50096">
    <property type="entry name" value="IQ"/>
    <property type="match status" value="1"/>
</dbReference>
<evidence type="ECO:0000256" key="1">
    <source>
        <dbReference type="SAM" id="MobiDB-lite"/>
    </source>
</evidence>
<dbReference type="PANTHER" id="PTHR16049">
    <property type="entry name" value="IQ DOMAIN-CONTAINING PROTEIN C"/>
    <property type="match status" value="1"/>
</dbReference>
<reference evidence="2" key="3">
    <citation type="submission" date="2025-09" db="UniProtKB">
        <authorList>
            <consortium name="Ensembl"/>
        </authorList>
    </citation>
    <scope>IDENTIFICATION</scope>
</reference>
<dbReference type="GeneTree" id="ENSGT00390000017195"/>
<protein>
    <submittedName>
        <fullName evidence="2">IQ motif containing C</fullName>
    </submittedName>
</protein>
<feature type="compositionally biased region" description="Basic and acidic residues" evidence="1">
    <location>
        <begin position="348"/>
        <end position="366"/>
    </location>
</feature>
<feature type="compositionally biased region" description="Basic and acidic residues" evidence="1">
    <location>
        <begin position="303"/>
        <end position="319"/>
    </location>
</feature>
<name>A0A8I5N6X8_PAPAN</name>
<organism evidence="2 3">
    <name type="scientific">Papio anubis</name>
    <name type="common">Olive baboon</name>
    <dbReference type="NCBI Taxonomy" id="9555"/>
    <lineage>
        <taxon>Eukaryota</taxon>
        <taxon>Metazoa</taxon>
        <taxon>Chordata</taxon>
        <taxon>Craniata</taxon>
        <taxon>Vertebrata</taxon>
        <taxon>Euteleostomi</taxon>
        <taxon>Mammalia</taxon>
        <taxon>Eutheria</taxon>
        <taxon>Euarchontoglires</taxon>
        <taxon>Primates</taxon>
        <taxon>Haplorrhini</taxon>
        <taxon>Catarrhini</taxon>
        <taxon>Cercopithecidae</taxon>
        <taxon>Cercopithecinae</taxon>
        <taxon>Papio</taxon>
    </lineage>
</organism>
<feature type="region of interest" description="Disordered" evidence="1">
    <location>
        <begin position="1"/>
        <end position="27"/>
    </location>
</feature>
<dbReference type="Ensembl" id="ENSPANT00000061768.1">
    <property type="protein sequence ID" value="ENSPANP00000056220.1"/>
    <property type="gene ID" value="ENSPANG00000016017.3"/>
</dbReference>
<dbReference type="AlphaFoldDB" id="A0A8I5N6X8"/>
<dbReference type="InterPro" id="IPR042506">
    <property type="entry name" value="IQCC"/>
</dbReference>
<reference evidence="2" key="2">
    <citation type="submission" date="2025-08" db="UniProtKB">
        <authorList>
            <consortium name="Ensembl"/>
        </authorList>
    </citation>
    <scope>IDENTIFICATION</scope>
</reference>